<protein>
    <submittedName>
        <fullName evidence="1">Uncharacterized protein</fullName>
    </submittedName>
</protein>
<accession>A0A378IQF1</accession>
<evidence type="ECO:0000313" key="1">
    <source>
        <dbReference type="EMBL" id="STX37349.1"/>
    </source>
</evidence>
<name>A0A378IQF1_9GAMM</name>
<dbReference type="Proteomes" id="UP000254033">
    <property type="component" value="Unassembled WGS sequence"/>
</dbReference>
<dbReference type="AlphaFoldDB" id="A0A378IQF1"/>
<evidence type="ECO:0000313" key="2">
    <source>
        <dbReference type="Proteomes" id="UP000254033"/>
    </source>
</evidence>
<sequence>MPISEETILTLIQHNLGLRLTSSKSEPITGAYGDAVPLSNLACAEDIILFITLSCYLIDNPNAEDIRKQLQDIYHRYTCYKFDHDPKRKSLTYVPELISTYAKILTIGDSENIEVTPVQLPENEEKYLLKIYTLFGGSLFPALLFNKDGQYYNELPFLRGKLIDNFNKLLDQRLAINYTHYTHSNTMYYEILQCKSEHYSHCYDMDRYPLGKAGKASFEGTDILARIEFSTIVSLECHMKLINQWLHSILQNVTSLTTLSETSQQDKDISFTTQAEPTFLDRCTQFCSNNKSTLILTAIGLFATVNLFAMISPKEESTYQPR</sequence>
<dbReference type="EMBL" id="UGNY01000001">
    <property type="protein sequence ID" value="STX37349.1"/>
    <property type="molecule type" value="Genomic_DNA"/>
</dbReference>
<reference evidence="1 2" key="1">
    <citation type="submission" date="2018-06" db="EMBL/GenBank/DDBJ databases">
        <authorList>
            <consortium name="Pathogen Informatics"/>
            <person name="Doyle S."/>
        </authorList>
    </citation>
    <scope>NUCLEOTIDE SEQUENCE [LARGE SCALE GENOMIC DNA]</scope>
    <source>
        <strain evidence="1 2">NCTC11978</strain>
    </source>
</reference>
<dbReference type="RefSeq" id="WP_115174472.1">
    <property type="nucleotide sequence ID" value="NZ_UGNY01000001.1"/>
</dbReference>
<organism evidence="1 2">
    <name type="scientific">Legionella feeleii</name>
    <dbReference type="NCBI Taxonomy" id="453"/>
    <lineage>
        <taxon>Bacteria</taxon>
        <taxon>Pseudomonadati</taxon>
        <taxon>Pseudomonadota</taxon>
        <taxon>Gammaproteobacteria</taxon>
        <taxon>Legionellales</taxon>
        <taxon>Legionellaceae</taxon>
        <taxon>Legionella</taxon>
    </lineage>
</organism>
<proteinExistence type="predicted"/>
<gene>
    <name evidence="1" type="ORF">NCTC11978_00511</name>
</gene>